<dbReference type="Gene3D" id="2.150.10.10">
    <property type="entry name" value="Serralysin-like metalloprotease, C-terminal"/>
    <property type="match status" value="9"/>
</dbReference>
<dbReference type="Gene3D" id="2.170.16.10">
    <property type="entry name" value="Hedgehog/Intein (Hint) domain"/>
    <property type="match status" value="1"/>
</dbReference>
<dbReference type="PROSITE" id="PS00330">
    <property type="entry name" value="HEMOLYSIN_CALCIUM"/>
    <property type="match status" value="15"/>
</dbReference>
<evidence type="ECO:0000256" key="2">
    <source>
        <dbReference type="ARBA" id="ARBA00022525"/>
    </source>
</evidence>
<sequence length="1621" mass="163353">MATYSVTTANWNDPAFWSSISQGTAGHTLDFSALPASYSVFVDPVTGTITLSDGATTFVVGEAGYGGTADATLGGTTLLSYFTGLTGGAGNDTLWGTAGNDTLSGRAGDDILRGGTGNDRLLGGDGADTILLENNFDRDTIYGGEGGTDSDLVDLTSVTGPVTVDYYGNEQGIVTDGLDTATFYEIEGFTLTGQADFLTAGADSLGIWADLGAGDDTAWTGLGADTIHGADGADEIYGDAGNDSIEGGTGNDNLGGDAGDDTVRGGAGDDYVEGDIGADLLSGGTGNDYITGGADADTIQVEDGFGTDTILGGETATTGSDDDAIDLSALTGPVSVTATGVEAGTVTDGTDTLTFTQVERLILTDFADTVVGNADTVGIAIDAGAGNDRISSDDGADSVLGGDGNDTITTNDNDDTLDGGAGNDSLTAGFGDDLLIGGDGNDYLSDGYGADTLYGGAGDDTLWAGRSDFDLIYGDDGADLINVVSQMGQDTIYGGEGGTDLDTLDFYFFDYVPQAVTVTYSGDEAGTFTDGIATATFYEIEHLSLTDQADSVNGSLSSAAISIDGLDGYDTLIGGAGDDTFLGGAGNDSLLGGAGADSIDGGANNDRIFGEDGADTLDGGIGSDTIYGGADNDLIYGGGYTGNADQLHGDDGDDTIYGGDGAGYDLLYGDAGDDLLDGRQGNDTIQGGTGSDTIHGGAGDDSLLGGEDGDTFVIEDGFGADIIAGGETVTTGVDLDVIDLSLLTGAVTVTYAGDALGAIMDGSDTLTFSEIERLILTGLDDVVEGAGDSVGFEIDAGAGDDSLRGGSGDDTLIGGDGNDTLIAGTNTGAGDSLSGGAGDDVLTDSYWNATLDGGDGADLFNVGYGVATVSGGEGGTDSDTLSFALADDAVNVTVSGDELGSYGDIDGDSGTFSGIEVFELTSENDTLNASGDSSGIEVLAGAGNDTVTGGSGADRIDGEAGNDSLSGGAGADTLAGGTGADTILGGDDADRIVVEDGFGNDSIWGGEGGTDADTLDLSAVTTDLDFRVGGTEWGNVTVGTDTLKFWEIEDFILGQGDDQLSFGTNSTVALWADGQAGNDTLLGSSYDDTFIGGEGDDRLYGNGGADSLVGDAGQDSVYAGSGDDTVYAGEGSDLVDGGDGADYINTRMPVGTGLPDIAYPGSYSADTDPLGDRDTVYGGIGNDTILTGDDADLVYGGDDNDSIEGGFDADTLFGDEGNDTVIGGEGSDLVEGGGGDDFLVGGYLPTDAYFFDMPDAGDAVTNNDRDTIQGGAGNDTIYGYDDADSLSGDDGQDVLFGGADDDTLTGGLGDDALTGGEGDDRFVYVAGDGADTIADFNAGASGTLDDGIGTNNDFIDLSAFYDNLQQLYADQADDGVLNQSNTLDAKGRAVDYSDNDQFAGGSLTFTGATADNSFYTQENTAVVCFAAGTLILTETGEVPVETLRPGDRVVTRDDGPRPLVWIATRRIGPAELARNPRLRPVILSPALTGGAAPLTVSAQHGLVLARRGGDEVLVRATHLARLRGGQARIARGARQVSYFHLMFERHQIVFANGAPAESFYPGPQAVRALTPAARRALLRVLPAAGPAPLAAARPLPGYGPTARPFARFRELPASLRALAAW</sequence>
<dbReference type="SUPFAM" id="SSF51294">
    <property type="entry name" value="Hedgehog/intein (Hint) domain"/>
    <property type="match status" value="1"/>
</dbReference>
<dbReference type="EMBL" id="SLXP01000001">
    <property type="protein sequence ID" value="TCP44298.1"/>
    <property type="molecule type" value="Genomic_DNA"/>
</dbReference>
<comment type="caution">
    <text evidence="5">The sequence shown here is derived from an EMBL/GenBank/DDBJ whole genome shotgun (WGS) entry which is preliminary data.</text>
</comment>
<name>A0A4R2Q8I9_9RHOB</name>
<reference evidence="5 6" key="1">
    <citation type="submission" date="2019-03" db="EMBL/GenBank/DDBJ databases">
        <title>Genomic Encyclopedia of Type Strains, Phase IV (KMG-IV): sequencing the most valuable type-strain genomes for metagenomic binning, comparative biology and taxonomic classification.</title>
        <authorList>
            <person name="Goeker M."/>
        </authorList>
    </citation>
    <scope>NUCLEOTIDE SEQUENCE [LARGE SCALE GENOMIC DNA]</scope>
    <source>
        <strain evidence="5 6">DSM 18063</strain>
    </source>
</reference>
<feature type="region of interest" description="Disordered" evidence="3">
    <location>
        <begin position="391"/>
        <end position="420"/>
    </location>
</feature>
<dbReference type="PRINTS" id="PR00313">
    <property type="entry name" value="CABNDNGRPT"/>
</dbReference>
<evidence type="ECO:0000259" key="4">
    <source>
        <dbReference type="Pfam" id="PF13403"/>
    </source>
</evidence>
<evidence type="ECO:0000256" key="3">
    <source>
        <dbReference type="SAM" id="MobiDB-lite"/>
    </source>
</evidence>
<evidence type="ECO:0000313" key="6">
    <source>
        <dbReference type="Proteomes" id="UP000294835"/>
    </source>
</evidence>
<protein>
    <submittedName>
        <fullName evidence="5">Hemolysin type calcium-binding protein</fullName>
    </submittedName>
</protein>
<feature type="region of interest" description="Disordered" evidence="3">
    <location>
        <begin position="239"/>
        <end position="269"/>
    </location>
</feature>
<dbReference type="OrthoDB" id="6305173at2"/>
<feature type="region of interest" description="Disordered" evidence="3">
    <location>
        <begin position="947"/>
        <end position="969"/>
    </location>
</feature>
<dbReference type="Proteomes" id="UP000294835">
    <property type="component" value="Unassembled WGS sequence"/>
</dbReference>
<dbReference type="GO" id="GO:0005509">
    <property type="term" value="F:calcium ion binding"/>
    <property type="evidence" value="ECO:0007669"/>
    <property type="project" value="InterPro"/>
</dbReference>
<dbReference type="InterPro" id="IPR036844">
    <property type="entry name" value="Hint_dom_sf"/>
</dbReference>
<dbReference type="InterPro" id="IPR018511">
    <property type="entry name" value="Hemolysin-typ_Ca-bd_CS"/>
</dbReference>
<dbReference type="GO" id="GO:0005576">
    <property type="term" value="C:extracellular region"/>
    <property type="evidence" value="ECO:0007669"/>
    <property type="project" value="UniProtKB-SubCell"/>
</dbReference>
<dbReference type="InterPro" id="IPR001343">
    <property type="entry name" value="Hemolysn_Ca-bd"/>
</dbReference>
<dbReference type="RefSeq" id="WP_132460431.1">
    <property type="nucleotide sequence ID" value="NZ_SLXP01000001.1"/>
</dbReference>
<evidence type="ECO:0000256" key="1">
    <source>
        <dbReference type="ARBA" id="ARBA00004613"/>
    </source>
</evidence>
<proteinExistence type="predicted"/>
<dbReference type="InterPro" id="IPR050557">
    <property type="entry name" value="RTX_toxin/Mannuronan_C5-epim"/>
</dbReference>
<dbReference type="InterPro" id="IPR011049">
    <property type="entry name" value="Serralysin-like_metalloprot_C"/>
</dbReference>
<evidence type="ECO:0000313" key="5">
    <source>
        <dbReference type="EMBL" id="TCP44298.1"/>
    </source>
</evidence>
<gene>
    <name evidence="5" type="ORF">EV662_101390</name>
</gene>
<comment type="subcellular location">
    <subcellularLocation>
        <location evidence="1">Secreted</location>
    </subcellularLocation>
</comment>
<accession>A0A4R2Q8I9</accession>
<keyword evidence="2" id="KW-0964">Secreted</keyword>
<dbReference type="Pfam" id="PF00353">
    <property type="entry name" value="HemolysinCabind"/>
    <property type="match status" value="19"/>
</dbReference>
<dbReference type="CDD" id="cd00081">
    <property type="entry name" value="Hint"/>
    <property type="match status" value="1"/>
</dbReference>
<dbReference type="SUPFAM" id="SSF51120">
    <property type="entry name" value="beta-Roll"/>
    <property type="match status" value="9"/>
</dbReference>
<organism evidence="5 6">
    <name type="scientific">Rhodovulum marinum</name>
    <dbReference type="NCBI Taxonomy" id="320662"/>
    <lineage>
        <taxon>Bacteria</taxon>
        <taxon>Pseudomonadati</taxon>
        <taxon>Pseudomonadota</taxon>
        <taxon>Alphaproteobacteria</taxon>
        <taxon>Rhodobacterales</taxon>
        <taxon>Paracoccaceae</taxon>
        <taxon>Rhodovulum</taxon>
    </lineage>
</organism>
<dbReference type="PANTHER" id="PTHR38340:SF1">
    <property type="entry name" value="S-LAYER PROTEIN"/>
    <property type="match status" value="1"/>
</dbReference>
<keyword evidence="6" id="KW-1185">Reference proteome</keyword>
<dbReference type="Pfam" id="PF13403">
    <property type="entry name" value="Hint_2"/>
    <property type="match status" value="1"/>
</dbReference>
<dbReference type="PANTHER" id="PTHR38340">
    <property type="entry name" value="S-LAYER PROTEIN"/>
    <property type="match status" value="1"/>
</dbReference>
<feature type="domain" description="Hedgehog/Intein (Hint)" evidence="4">
    <location>
        <begin position="1423"/>
        <end position="1562"/>
    </location>
</feature>
<dbReference type="InterPro" id="IPR028992">
    <property type="entry name" value="Hedgehog/Intein_dom"/>
</dbReference>